<evidence type="ECO:0000256" key="12">
    <source>
        <dbReference type="ARBA" id="ARBA00049444"/>
    </source>
</evidence>
<evidence type="ECO:0000256" key="1">
    <source>
        <dbReference type="ARBA" id="ARBA00011738"/>
    </source>
</evidence>
<sequence length="443" mass="48509">PQYWNDLGKADINKARKLKPNIGVAKNVIIFLGDGMGISTVTAARILKGQLQATAYYTGVKANLGTMGLDASARRSNCSFTDEAKIESILDWSLAAGKSVGIVTTTRVTHATPGALYASIPERNWENDNDMADVANCSVVFGGGRSKFLMNNTEDPENGIITDGRLDRDLVEEWKSIQNGKDRRYKYVWNKTDFDNINPQDTDYVMGLFESSHMQYVLDRDTDVAGEPTLAEMTEKAIDILKKNEKGFFLLVEGGRIDHGHHASMAKRALHEVIAFDDAIRTGVTKTSESDTLIVTTADHSHVFTMGGYPSRGNDIFGEHLKLAGDSQPFTTLGYTNGPGGYATGLNESRPNLTSVDTGHKDFVQQSGVKLESETHGGEDVGIYARGPMSHLFHGVHEQSYIAHVMAYSSCVGRYSDPESCAMVDVKENEISSGSTMRMTKRI</sequence>
<proteinExistence type="inferred from homology"/>
<evidence type="ECO:0000256" key="13">
    <source>
        <dbReference type="ARBA" id="ARBA00049526"/>
    </source>
</evidence>
<evidence type="ECO:0000256" key="11">
    <source>
        <dbReference type="ARBA" id="ARBA00048929"/>
    </source>
</evidence>
<dbReference type="CDD" id="cd16012">
    <property type="entry name" value="ALP"/>
    <property type="match status" value="1"/>
</dbReference>
<comment type="catalytic activity">
    <reaction evidence="5">
        <text>AMP + H2O = adenosine + phosphate</text>
        <dbReference type="Rhea" id="RHEA:29375"/>
        <dbReference type="ChEBI" id="CHEBI:15377"/>
        <dbReference type="ChEBI" id="CHEBI:16335"/>
        <dbReference type="ChEBI" id="CHEBI:43474"/>
        <dbReference type="ChEBI" id="CHEBI:456215"/>
    </reaction>
    <physiologicalReaction direction="left-to-right" evidence="5">
        <dbReference type="Rhea" id="RHEA:29376"/>
    </physiologicalReaction>
</comment>
<gene>
    <name evidence="15" type="ORF">MAR_004992</name>
</gene>
<evidence type="ECO:0000256" key="7">
    <source>
        <dbReference type="ARBA" id="ARBA00040525"/>
    </source>
</evidence>
<evidence type="ECO:0000256" key="10">
    <source>
        <dbReference type="ARBA" id="ARBA00048778"/>
    </source>
</evidence>
<comment type="catalytic activity">
    <reaction evidence="4">
        <text>a phosphate monoester + H2O = an alcohol + phosphate</text>
        <dbReference type="Rhea" id="RHEA:15017"/>
        <dbReference type="ChEBI" id="CHEBI:15377"/>
        <dbReference type="ChEBI" id="CHEBI:30879"/>
        <dbReference type="ChEBI" id="CHEBI:43474"/>
        <dbReference type="ChEBI" id="CHEBI:67140"/>
        <dbReference type="EC" id="3.1.3.1"/>
    </reaction>
    <physiologicalReaction direction="left-to-right" evidence="4">
        <dbReference type="Rhea" id="RHEA:15018"/>
    </physiologicalReaction>
</comment>
<comment type="catalytic activity">
    <reaction evidence="10">
        <text>ATP + H2O = ADP + phosphate + H(+)</text>
        <dbReference type="Rhea" id="RHEA:13065"/>
        <dbReference type="ChEBI" id="CHEBI:15377"/>
        <dbReference type="ChEBI" id="CHEBI:15378"/>
        <dbReference type="ChEBI" id="CHEBI:30616"/>
        <dbReference type="ChEBI" id="CHEBI:43474"/>
        <dbReference type="ChEBI" id="CHEBI:456216"/>
    </reaction>
    <physiologicalReaction direction="left-to-right" evidence="10">
        <dbReference type="Rhea" id="RHEA:13066"/>
    </physiologicalReaction>
</comment>
<dbReference type="Gene3D" id="3.40.720.10">
    <property type="entry name" value="Alkaline Phosphatase, subunit A"/>
    <property type="match status" value="1"/>
</dbReference>
<evidence type="ECO:0000256" key="9">
    <source>
        <dbReference type="ARBA" id="ARBA00048097"/>
    </source>
</evidence>
<evidence type="ECO:0000256" key="2">
    <source>
        <dbReference type="ARBA" id="ARBA00012647"/>
    </source>
</evidence>
<dbReference type="PANTHER" id="PTHR11596">
    <property type="entry name" value="ALKALINE PHOSPHATASE"/>
    <property type="match status" value="1"/>
</dbReference>
<feature type="non-terminal residue" evidence="15">
    <location>
        <position position="1"/>
    </location>
</feature>
<comment type="subunit">
    <text evidence="1">Homodimer.</text>
</comment>
<evidence type="ECO:0000256" key="3">
    <source>
        <dbReference type="ARBA" id="ARBA00022591"/>
    </source>
</evidence>
<evidence type="ECO:0000256" key="14">
    <source>
        <dbReference type="RuleBase" id="RU003946"/>
    </source>
</evidence>
<accession>A0ABY7EY68</accession>
<dbReference type="EC" id="3.1.3.1" evidence="2"/>
<keyword evidence="16" id="KW-1185">Reference proteome</keyword>
<comment type="catalytic activity">
    <reaction evidence="9">
        <text>diphosphate + H2O = 2 phosphate + H(+)</text>
        <dbReference type="Rhea" id="RHEA:24576"/>
        <dbReference type="ChEBI" id="CHEBI:15377"/>
        <dbReference type="ChEBI" id="CHEBI:15378"/>
        <dbReference type="ChEBI" id="CHEBI:33019"/>
        <dbReference type="ChEBI" id="CHEBI:43474"/>
    </reaction>
    <physiologicalReaction direction="left-to-right" evidence="9">
        <dbReference type="Rhea" id="RHEA:24577"/>
    </physiologicalReaction>
</comment>
<evidence type="ECO:0000313" key="16">
    <source>
        <dbReference type="Proteomes" id="UP001164746"/>
    </source>
</evidence>
<dbReference type="EMBL" id="CP111020">
    <property type="protein sequence ID" value="WAR14887.1"/>
    <property type="molecule type" value="Genomic_DNA"/>
</dbReference>
<dbReference type="InterPro" id="IPR017850">
    <property type="entry name" value="Alkaline_phosphatase_core_sf"/>
</dbReference>
<evidence type="ECO:0000313" key="15">
    <source>
        <dbReference type="EMBL" id="WAR14887.1"/>
    </source>
</evidence>
<dbReference type="PRINTS" id="PR00113">
    <property type="entry name" value="ALKPHPHTASE"/>
</dbReference>
<evidence type="ECO:0000256" key="6">
    <source>
        <dbReference type="ARBA" id="ARBA00037828"/>
    </source>
</evidence>
<name>A0ABY7EY68_MYAAR</name>
<comment type="catalytic activity">
    <reaction evidence="11">
        <text>phosphoethanolamine + H2O = ethanolamine + phosphate</text>
        <dbReference type="Rhea" id="RHEA:16089"/>
        <dbReference type="ChEBI" id="CHEBI:15377"/>
        <dbReference type="ChEBI" id="CHEBI:43474"/>
        <dbReference type="ChEBI" id="CHEBI:57603"/>
        <dbReference type="ChEBI" id="CHEBI:58190"/>
    </reaction>
    <physiologicalReaction direction="left-to-right" evidence="11">
        <dbReference type="Rhea" id="RHEA:16090"/>
    </physiologicalReaction>
</comment>
<reference evidence="15" key="1">
    <citation type="submission" date="2022-11" db="EMBL/GenBank/DDBJ databases">
        <title>Centuries of genome instability and evolution in soft-shell clam transmissible cancer (bioRxiv).</title>
        <authorList>
            <person name="Hart S.F.M."/>
            <person name="Yonemitsu M.A."/>
            <person name="Giersch R.M."/>
            <person name="Beal B.F."/>
            <person name="Arriagada G."/>
            <person name="Davis B.W."/>
            <person name="Ostrander E.A."/>
            <person name="Goff S.P."/>
            <person name="Metzger M.J."/>
        </authorList>
    </citation>
    <scope>NUCLEOTIDE SEQUENCE</scope>
    <source>
        <strain evidence="15">MELC-2E11</strain>
        <tissue evidence="15">Siphon/mantle</tissue>
    </source>
</reference>
<organism evidence="15 16">
    <name type="scientific">Mya arenaria</name>
    <name type="common">Soft-shell clam</name>
    <dbReference type="NCBI Taxonomy" id="6604"/>
    <lineage>
        <taxon>Eukaryota</taxon>
        <taxon>Metazoa</taxon>
        <taxon>Spiralia</taxon>
        <taxon>Lophotrochozoa</taxon>
        <taxon>Mollusca</taxon>
        <taxon>Bivalvia</taxon>
        <taxon>Autobranchia</taxon>
        <taxon>Heteroconchia</taxon>
        <taxon>Euheterodonta</taxon>
        <taxon>Imparidentia</taxon>
        <taxon>Neoheterodontei</taxon>
        <taxon>Myida</taxon>
        <taxon>Myoidea</taxon>
        <taxon>Myidae</taxon>
        <taxon>Mya</taxon>
    </lineage>
</organism>
<dbReference type="InterPro" id="IPR001952">
    <property type="entry name" value="Alkaline_phosphatase"/>
</dbReference>
<evidence type="ECO:0000256" key="4">
    <source>
        <dbReference type="ARBA" id="ARBA00036105"/>
    </source>
</evidence>
<comment type="catalytic activity">
    <reaction evidence="13">
        <text>ADP + H2O = AMP + phosphate + H(+)</text>
        <dbReference type="Rhea" id="RHEA:61436"/>
        <dbReference type="ChEBI" id="CHEBI:15377"/>
        <dbReference type="ChEBI" id="CHEBI:15378"/>
        <dbReference type="ChEBI" id="CHEBI:43474"/>
        <dbReference type="ChEBI" id="CHEBI:456215"/>
        <dbReference type="ChEBI" id="CHEBI:456216"/>
    </reaction>
    <physiologicalReaction direction="left-to-right" evidence="13">
        <dbReference type="Rhea" id="RHEA:61437"/>
    </physiologicalReaction>
</comment>
<dbReference type="SUPFAM" id="SSF53649">
    <property type="entry name" value="Alkaline phosphatase-like"/>
    <property type="match status" value="1"/>
</dbReference>
<comment type="similarity">
    <text evidence="14">Belongs to the alkaline phosphatase family.</text>
</comment>
<comment type="catalytic activity">
    <reaction evidence="12">
        <text>pyridoxal 5'-phosphate + H2O = pyridoxal + phosphate</text>
        <dbReference type="Rhea" id="RHEA:20533"/>
        <dbReference type="ChEBI" id="CHEBI:15377"/>
        <dbReference type="ChEBI" id="CHEBI:17310"/>
        <dbReference type="ChEBI" id="CHEBI:43474"/>
        <dbReference type="ChEBI" id="CHEBI:597326"/>
    </reaction>
    <physiologicalReaction direction="left-to-right" evidence="12">
        <dbReference type="Rhea" id="RHEA:20534"/>
    </physiologicalReaction>
</comment>
<dbReference type="SMART" id="SM00098">
    <property type="entry name" value="alkPPc"/>
    <property type="match status" value="1"/>
</dbReference>
<evidence type="ECO:0000256" key="8">
    <source>
        <dbReference type="ARBA" id="ARBA00042603"/>
    </source>
</evidence>
<dbReference type="Pfam" id="PF00245">
    <property type="entry name" value="Alk_phosphatase"/>
    <property type="match status" value="2"/>
</dbReference>
<dbReference type="Proteomes" id="UP001164746">
    <property type="component" value="Chromosome 9"/>
</dbReference>
<comment type="subcellular location">
    <subcellularLocation>
        <location evidence="6">Extracellular vesicle membrane</location>
        <topology evidence="6">Lipid-anchor</topology>
        <topology evidence="6">GPI-anchor</topology>
    </subcellularLocation>
</comment>
<dbReference type="PANTHER" id="PTHR11596:SF74">
    <property type="entry name" value="ALKALINE PHOSPHATASE, TISSUE-NONSPECIFIC ISOZYME"/>
    <property type="match status" value="1"/>
</dbReference>
<keyword evidence="3" id="KW-0091">Biomineralization</keyword>
<evidence type="ECO:0000256" key="5">
    <source>
        <dbReference type="ARBA" id="ARBA00036923"/>
    </source>
</evidence>
<protein>
    <recommendedName>
        <fullName evidence="7">Alkaline phosphatase, tissue-nonspecific isozyme</fullName>
        <ecNumber evidence="2">3.1.3.1</ecNumber>
    </recommendedName>
    <alternativeName>
        <fullName evidence="8">Phosphoamidase</fullName>
    </alternativeName>
</protein>